<organism evidence="1 3">
    <name type="scientific">Methanococcus voltae (strain ATCC BAA-1334 / A3)</name>
    <dbReference type="NCBI Taxonomy" id="456320"/>
    <lineage>
        <taxon>Archaea</taxon>
        <taxon>Methanobacteriati</taxon>
        <taxon>Methanobacteriota</taxon>
        <taxon>Methanomada group</taxon>
        <taxon>Methanococci</taxon>
        <taxon>Methanococcales</taxon>
        <taxon>Methanococcaceae</taxon>
        <taxon>Methanococcus</taxon>
    </lineage>
</organism>
<dbReference type="HOGENOM" id="CLU_1891476_0_0_2"/>
<reference evidence="1 3" key="1">
    <citation type="submission" date="2010-05" db="EMBL/GenBank/DDBJ databases">
        <title>Complete sequence of Methanococcus voltae A3.</title>
        <authorList>
            <consortium name="US DOE Joint Genome Institute"/>
            <person name="Lucas S."/>
            <person name="Copeland A."/>
            <person name="Lapidus A."/>
            <person name="Cheng J.-F."/>
            <person name="Bruce D."/>
            <person name="Goodwin L."/>
            <person name="Pitluck S."/>
            <person name="Lowry S."/>
            <person name="Clum A."/>
            <person name="Land M."/>
            <person name="Hauser L."/>
            <person name="Kyrpides N."/>
            <person name="Mikhailova N."/>
            <person name="Whitman W.B."/>
            <person name="Woyke T."/>
        </authorList>
    </citation>
    <scope>NUCLEOTIDE SEQUENCE [LARGE SCALE GENOMIC DNA]</scope>
    <source>
        <strain evidence="1">A3</strain>
        <strain evidence="3">ATCC BAA-1334 / A3</strain>
    </source>
</reference>
<dbReference type="KEGG" id="mvo:Mvol_0075"/>
<evidence type="ECO:0000313" key="2">
    <source>
        <dbReference type="EMBL" id="ADI35735.1"/>
    </source>
</evidence>
<dbReference type="InParanoid" id="D7DRB5"/>
<gene>
    <name evidence="1" type="ordered locus">Mvol_0015</name>
    <name evidence="2" type="ordered locus">Mvol_0075</name>
</gene>
<proteinExistence type="predicted"/>
<dbReference type="KEGG" id="mvo:Mvol_0015"/>
<protein>
    <submittedName>
        <fullName evidence="1">Uncharacterized protein</fullName>
    </submittedName>
</protein>
<accession>D7DRB5</accession>
<dbReference type="AlphaFoldDB" id="D7DRB5"/>
<dbReference type="STRING" id="456320.Mvol_0015"/>
<evidence type="ECO:0000313" key="1">
    <source>
        <dbReference type="EMBL" id="ADI35675.1"/>
    </source>
</evidence>
<name>D7DRB5_METV3</name>
<keyword evidence="3" id="KW-1185">Reference proteome</keyword>
<sequence length="134" mass="15450">MGLFDTLIKDTASKIDKDTLESPYYQIIINPGELQPGEANAHYVDIDEIKQLKRFNYFNSISVLNLSNQEINLNLDSDKVKKLIPGNYDSLLLDVKFRRVKIINNSNETNNNKIEIILRKELTTMETFKMILGL</sequence>
<dbReference type="EMBL" id="CP002057">
    <property type="protein sequence ID" value="ADI35735.1"/>
    <property type="molecule type" value="Genomic_DNA"/>
</dbReference>
<dbReference type="Proteomes" id="UP000007722">
    <property type="component" value="Chromosome"/>
</dbReference>
<evidence type="ECO:0000313" key="3">
    <source>
        <dbReference type="Proteomes" id="UP000007722"/>
    </source>
</evidence>
<dbReference type="EMBL" id="CP002057">
    <property type="protein sequence ID" value="ADI35675.1"/>
    <property type="molecule type" value="Genomic_DNA"/>
</dbReference>